<evidence type="ECO:0000256" key="1">
    <source>
        <dbReference type="ARBA" id="ARBA00004651"/>
    </source>
</evidence>
<feature type="transmembrane region" description="Helical" evidence="6">
    <location>
        <begin position="233"/>
        <end position="260"/>
    </location>
</feature>
<feature type="transmembrane region" description="Helical" evidence="6">
    <location>
        <begin position="146"/>
        <end position="168"/>
    </location>
</feature>
<dbReference type="GO" id="GO:0005886">
    <property type="term" value="C:plasma membrane"/>
    <property type="evidence" value="ECO:0007669"/>
    <property type="project" value="UniProtKB-SubCell"/>
</dbReference>
<feature type="transmembrane region" description="Helical" evidence="6">
    <location>
        <begin position="40"/>
        <end position="58"/>
    </location>
</feature>
<keyword evidence="3 6" id="KW-0812">Transmembrane</keyword>
<dbReference type="PANTHER" id="PTHR43370:SF1">
    <property type="entry name" value="GUANOSINE ABC TRANSPORTER PERMEASE PROTEIN NUPQ"/>
    <property type="match status" value="1"/>
</dbReference>
<evidence type="ECO:0000313" key="7">
    <source>
        <dbReference type="EMBL" id="SFN80079.1"/>
    </source>
</evidence>
<dbReference type="InterPro" id="IPR001851">
    <property type="entry name" value="ABC_transp_permease"/>
</dbReference>
<dbReference type="Proteomes" id="UP000181899">
    <property type="component" value="Unassembled WGS sequence"/>
</dbReference>
<dbReference type="PANTHER" id="PTHR43370">
    <property type="entry name" value="SUGAR ABC TRANSPORTER INTEGRAL MEMBRANE PROTEIN-RELATED"/>
    <property type="match status" value="1"/>
</dbReference>
<accession>A0A1I5BZ80</accession>
<sequence>MDILSIFDLSLVYATIRASTPILFAALAATITQQGNITNIGTEGIMLMSAFMAVWVSVSTGSWVLAILVSVIAGVATAMIMAVAHIKYDADITAIGVGVNTLALAATKFGIQQFLGTTGSFTSPDIKAIPRIHIPFLEKSEVLNVLFNNWSLMEILGIVSVFVLYFILYRTVWGLRLRSVGRFPLAAETAGIKVNQMKYSVMAISGIFGGIAGAHLSIGYSQMFIENMTNGRGFMGVAAMFFGGANPLLAWVGALLFGFVDSVGGRLQAYGWPSQFVLMLPYVITVAVLSISLYQKKRKDAKSKSSLSLSKAEN</sequence>
<dbReference type="CDD" id="cd06580">
    <property type="entry name" value="TM_PBP1_transp_TpRbsC_like"/>
    <property type="match status" value="1"/>
</dbReference>
<evidence type="ECO:0000256" key="3">
    <source>
        <dbReference type="ARBA" id="ARBA00022692"/>
    </source>
</evidence>
<keyword evidence="5 6" id="KW-0472">Membrane</keyword>
<keyword evidence="2" id="KW-1003">Cell membrane</keyword>
<dbReference type="GO" id="GO:0022857">
    <property type="term" value="F:transmembrane transporter activity"/>
    <property type="evidence" value="ECO:0007669"/>
    <property type="project" value="InterPro"/>
</dbReference>
<evidence type="ECO:0000256" key="2">
    <source>
        <dbReference type="ARBA" id="ARBA00022475"/>
    </source>
</evidence>
<feature type="transmembrane region" description="Helical" evidence="6">
    <location>
        <begin position="199"/>
        <end position="221"/>
    </location>
</feature>
<dbReference type="EMBL" id="FOVK01000005">
    <property type="protein sequence ID" value="SFN80079.1"/>
    <property type="molecule type" value="Genomic_DNA"/>
</dbReference>
<dbReference type="RefSeq" id="WP_074912089.1">
    <property type="nucleotide sequence ID" value="NZ_FOVK01000005.1"/>
</dbReference>
<dbReference type="AlphaFoldDB" id="A0A1I5BZ80"/>
<keyword evidence="8" id="KW-1185">Reference proteome</keyword>
<evidence type="ECO:0000256" key="5">
    <source>
        <dbReference type="ARBA" id="ARBA00023136"/>
    </source>
</evidence>
<keyword evidence="4 6" id="KW-1133">Transmembrane helix</keyword>
<comment type="subcellular location">
    <subcellularLocation>
        <location evidence="1">Cell membrane</location>
        <topology evidence="1">Multi-pass membrane protein</topology>
    </subcellularLocation>
</comment>
<feature type="transmembrane region" description="Helical" evidence="6">
    <location>
        <begin position="6"/>
        <end position="28"/>
    </location>
</feature>
<evidence type="ECO:0000256" key="4">
    <source>
        <dbReference type="ARBA" id="ARBA00022989"/>
    </source>
</evidence>
<dbReference type="OrthoDB" id="9792579at2"/>
<protein>
    <submittedName>
        <fullName evidence="7">Nucleoside ABC transporter membrane protein</fullName>
    </submittedName>
</protein>
<organism evidence="7 8">
    <name type="scientific">Proteiniclasticum ruminis</name>
    <dbReference type="NCBI Taxonomy" id="398199"/>
    <lineage>
        <taxon>Bacteria</taxon>
        <taxon>Bacillati</taxon>
        <taxon>Bacillota</taxon>
        <taxon>Clostridia</taxon>
        <taxon>Eubacteriales</taxon>
        <taxon>Clostridiaceae</taxon>
        <taxon>Proteiniclasticum</taxon>
    </lineage>
</organism>
<proteinExistence type="predicted"/>
<name>A0A1I5BZ80_9CLOT</name>
<evidence type="ECO:0000313" key="8">
    <source>
        <dbReference type="Proteomes" id="UP000181899"/>
    </source>
</evidence>
<dbReference type="Pfam" id="PF02653">
    <property type="entry name" value="BPD_transp_2"/>
    <property type="match status" value="1"/>
</dbReference>
<evidence type="ECO:0000256" key="6">
    <source>
        <dbReference type="SAM" id="Phobius"/>
    </source>
</evidence>
<gene>
    <name evidence="7" type="ORF">SAMN04488695_105137</name>
</gene>
<reference evidence="7 8" key="1">
    <citation type="submission" date="2016-10" db="EMBL/GenBank/DDBJ databases">
        <authorList>
            <person name="de Groot N.N."/>
        </authorList>
    </citation>
    <scope>NUCLEOTIDE SEQUENCE [LARGE SCALE GENOMIC DNA]</scope>
    <source>
        <strain evidence="7 8">ML2</strain>
    </source>
</reference>
<feature type="transmembrane region" description="Helical" evidence="6">
    <location>
        <begin position="64"/>
        <end position="84"/>
    </location>
</feature>
<feature type="transmembrane region" description="Helical" evidence="6">
    <location>
        <begin position="272"/>
        <end position="294"/>
    </location>
</feature>